<organism evidence="1 2">
    <name type="scientific">Algoriphagus jejuensis</name>
    <dbReference type="NCBI Taxonomy" id="419934"/>
    <lineage>
        <taxon>Bacteria</taxon>
        <taxon>Pseudomonadati</taxon>
        <taxon>Bacteroidota</taxon>
        <taxon>Cytophagia</taxon>
        <taxon>Cytophagales</taxon>
        <taxon>Cyclobacteriaceae</taxon>
        <taxon>Algoriphagus</taxon>
    </lineage>
</organism>
<dbReference type="SUPFAM" id="SSF49899">
    <property type="entry name" value="Concanavalin A-like lectins/glucanases"/>
    <property type="match status" value="1"/>
</dbReference>
<comment type="caution">
    <text evidence="1">The sequence shown here is derived from an EMBL/GenBank/DDBJ whole genome shotgun (WGS) entry which is preliminary data.</text>
</comment>
<evidence type="ECO:0008006" key="3">
    <source>
        <dbReference type="Google" id="ProtNLM"/>
    </source>
</evidence>
<dbReference type="InterPro" id="IPR015305">
    <property type="entry name" value="DUF1961"/>
</dbReference>
<name>A0ABN1MWK1_9BACT</name>
<protein>
    <recommendedName>
        <fullName evidence="3">DUF1961 family protein</fullName>
    </recommendedName>
</protein>
<dbReference type="RefSeq" id="WP_343848050.1">
    <property type="nucleotide sequence ID" value="NZ_BAAAFI010000002.1"/>
</dbReference>
<gene>
    <name evidence="1" type="ORF">GCM10009119_03190</name>
</gene>
<dbReference type="InterPro" id="IPR013320">
    <property type="entry name" value="ConA-like_dom_sf"/>
</dbReference>
<evidence type="ECO:0000313" key="2">
    <source>
        <dbReference type="Proteomes" id="UP001500469"/>
    </source>
</evidence>
<dbReference type="EMBL" id="BAAAFI010000002">
    <property type="protein sequence ID" value="GAA0877351.1"/>
    <property type="molecule type" value="Genomic_DNA"/>
</dbReference>
<proteinExistence type="predicted"/>
<sequence length="284" mass="32589">MTATQLENIFKSVRQVLGALLLLSIVGCAAKEQGDTTQSETAKEWKLQFEDPCTGNWQQNWFLDGELATIETSEKGMNFKAGPVNRDDAHHAVLWTQESFEGDVKIEYDFTRTDSQVVNVNILFIQATGVGDSIFHKDITKWNDYRKVPTMSKYYDHMKTIHISYAAFPMVNEDADNDYLRVRKYPVTDQITFDDMEVAPAYFNTGLFLPNVTYKMTWIKTNEKLLLSVAGNGEVKEYGWDLPQGDPVTEGRIGLRHMFTRAATYRDFKVYMKNQDKPHPSTHQ</sequence>
<reference evidence="1 2" key="1">
    <citation type="journal article" date="2019" name="Int. J. Syst. Evol. Microbiol.">
        <title>The Global Catalogue of Microorganisms (GCM) 10K type strain sequencing project: providing services to taxonomists for standard genome sequencing and annotation.</title>
        <authorList>
            <consortium name="The Broad Institute Genomics Platform"/>
            <consortium name="The Broad Institute Genome Sequencing Center for Infectious Disease"/>
            <person name="Wu L."/>
            <person name="Ma J."/>
        </authorList>
    </citation>
    <scope>NUCLEOTIDE SEQUENCE [LARGE SCALE GENOMIC DNA]</scope>
    <source>
        <strain evidence="1 2">JCM 16112</strain>
    </source>
</reference>
<evidence type="ECO:0000313" key="1">
    <source>
        <dbReference type="EMBL" id="GAA0877351.1"/>
    </source>
</evidence>
<dbReference type="Proteomes" id="UP001500469">
    <property type="component" value="Unassembled WGS sequence"/>
</dbReference>
<dbReference type="Pfam" id="PF09224">
    <property type="entry name" value="DUF1961"/>
    <property type="match status" value="1"/>
</dbReference>
<keyword evidence="2" id="KW-1185">Reference proteome</keyword>
<accession>A0ABN1MWK1</accession>
<dbReference type="Gene3D" id="2.60.120.200">
    <property type="match status" value="1"/>
</dbReference>